<proteinExistence type="predicted"/>
<dbReference type="EMBL" id="PP511604">
    <property type="protein sequence ID" value="XCD05872.1"/>
    <property type="molecule type" value="Genomic_DNA"/>
</dbReference>
<dbReference type="Pfam" id="PF23343">
    <property type="entry name" value="REP_ORF2-G2P"/>
    <property type="match status" value="1"/>
</dbReference>
<evidence type="ECO:0000313" key="3">
    <source>
        <dbReference type="EMBL" id="XCD05872.1"/>
    </source>
</evidence>
<protein>
    <submittedName>
        <fullName evidence="2">Replication initiator protein</fullName>
    </submittedName>
</protein>
<evidence type="ECO:0000313" key="4">
    <source>
        <dbReference type="EMBL" id="XCD06363.1"/>
    </source>
</evidence>
<dbReference type="EMBL" id="PP511662">
    <property type="protein sequence ID" value="XCD06363.1"/>
    <property type="molecule type" value="Genomic_DNA"/>
</dbReference>
<sequence length="364" mass="43577">MTCFHPITAWKQTKADLDIPAKDYYALKKLSFREVKGREKIEIPCGHCLGCRLDHANMWATRITMEAKTWNKCCFVTLTYNNPNLPIKNGRPTLRKKDLQDFLKRLRYYHKGKDEWVNPKTGEYEKPIRYFACGEYGPKGGRPHYHLAIFNWEPDDLVLYKLNKHGDPSFRSKSLQKIWGKGFVVVEELNFNTAAYIARYVQKKAGLEPQKREYTGEYERQLKIDERNGLPFWHFIRKTAPQKHIIEPEFIVMSRAVGIGRKYWEENKEKIKRNKGILLKIKDKVKLKPIPRYFKKLWEDENFEEYYRFKYEKQKEAEKIKIEIINKVKFGNETDEDIIMEIYLDKQEKILKSKAKFLKRNEFI</sequence>
<evidence type="ECO:0000313" key="2">
    <source>
        <dbReference type="EMBL" id="XCD03955.1"/>
    </source>
</evidence>
<dbReference type="InterPro" id="IPR056906">
    <property type="entry name" value="ORF2/G2P_dom"/>
</dbReference>
<feature type="domain" description="Replication-associated protein ORF2/G2P" evidence="1">
    <location>
        <begin position="73"/>
        <end position="204"/>
    </location>
</feature>
<reference evidence="2" key="1">
    <citation type="submission" date="2024-03" db="EMBL/GenBank/DDBJ databases">
        <title>Diverse circular DNA viruses in blood, oral, and fecal samples of captive lemurs.</title>
        <authorList>
            <person name="Paietta E.N."/>
            <person name="Kraberger S."/>
            <person name="Lund M.C."/>
            <person name="Custer J.M."/>
            <person name="Vargas K.M."/>
            <person name="Ehmke E.E."/>
            <person name="Yoder A.D."/>
            <person name="Varsani A."/>
        </authorList>
    </citation>
    <scope>NUCLEOTIDE SEQUENCE</scope>
    <source>
        <strain evidence="2">Duke_21_55</strain>
        <strain evidence="3">Duke_24SF_752</strain>
        <strain evidence="4">Duke_25FS_77</strain>
        <strain evidence="5">Duke_28FS_57</strain>
    </source>
</reference>
<evidence type="ECO:0000259" key="1">
    <source>
        <dbReference type="Pfam" id="PF23343"/>
    </source>
</evidence>
<organism evidence="2">
    <name type="scientific">Dulem virus 211</name>
    <dbReference type="NCBI Taxonomy" id="3145688"/>
    <lineage>
        <taxon>Viruses</taxon>
        <taxon>Monodnaviria</taxon>
        <taxon>Sangervirae</taxon>
        <taxon>Phixviricota</taxon>
        <taxon>Malgrandaviricetes</taxon>
        <taxon>Petitvirales</taxon>
        <taxon>Microviridae</taxon>
        <taxon>Microvirus</taxon>
    </lineage>
</organism>
<evidence type="ECO:0000313" key="5">
    <source>
        <dbReference type="EMBL" id="XCD07755.1"/>
    </source>
</evidence>
<accession>A0AAU8AVM2</accession>
<dbReference type="EMBL" id="PP511807">
    <property type="protein sequence ID" value="XCD07755.1"/>
    <property type="molecule type" value="Genomic_DNA"/>
</dbReference>
<dbReference type="EMBL" id="PP511405">
    <property type="protein sequence ID" value="XCD03955.1"/>
    <property type="molecule type" value="Genomic_DNA"/>
</dbReference>
<name>A0AAU8AVM2_9VIRU</name>